<organism evidence="2 3">
    <name type="scientific">Kribbella shirazensis</name>
    <dbReference type="NCBI Taxonomy" id="1105143"/>
    <lineage>
        <taxon>Bacteria</taxon>
        <taxon>Bacillati</taxon>
        <taxon>Actinomycetota</taxon>
        <taxon>Actinomycetes</taxon>
        <taxon>Propionibacteriales</taxon>
        <taxon>Kribbellaceae</taxon>
        <taxon>Kribbella</taxon>
    </lineage>
</organism>
<proteinExistence type="predicted"/>
<keyword evidence="3" id="KW-1185">Reference proteome</keyword>
<evidence type="ECO:0000256" key="1">
    <source>
        <dbReference type="SAM" id="MobiDB-lite"/>
    </source>
</evidence>
<comment type="caution">
    <text evidence="2">The sequence shown here is derived from an EMBL/GenBank/DDBJ whole genome shotgun (WGS) entry which is preliminary data.</text>
</comment>
<feature type="compositionally biased region" description="Basic and acidic residues" evidence="1">
    <location>
        <begin position="289"/>
        <end position="300"/>
    </location>
</feature>
<accession>A0A7X5VFQ2</accession>
<name>A0A7X5VFQ2_9ACTN</name>
<dbReference type="Proteomes" id="UP000555407">
    <property type="component" value="Unassembled WGS sequence"/>
</dbReference>
<protein>
    <submittedName>
        <fullName evidence="2">Uncharacterized protein</fullName>
    </submittedName>
</protein>
<feature type="compositionally biased region" description="Polar residues" evidence="1">
    <location>
        <begin position="182"/>
        <end position="193"/>
    </location>
</feature>
<reference evidence="2 3" key="1">
    <citation type="submission" date="2020-03" db="EMBL/GenBank/DDBJ databases">
        <title>Sequencing the genomes of 1000 actinobacteria strains.</title>
        <authorList>
            <person name="Klenk H.-P."/>
        </authorList>
    </citation>
    <scope>NUCLEOTIDE SEQUENCE [LARGE SCALE GENOMIC DNA]</scope>
    <source>
        <strain evidence="2 3">DSM 45490</strain>
    </source>
</reference>
<evidence type="ECO:0000313" key="3">
    <source>
        <dbReference type="Proteomes" id="UP000555407"/>
    </source>
</evidence>
<feature type="region of interest" description="Disordered" evidence="1">
    <location>
        <begin position="278"/>
        <end position="300"/>
    </location>
</feature>
<gene>
    <name evidence="2" type="ORF">BJY22_006059</name>
</gene>
<dbReference type="AlphaFoldDB" id="A0A7X5VFQ2"/>
<feature type="region of interest" description="Disordered" evidence="1">
    <location>
        <begin position="179"/>
        <end position="253"/>
    </location>
</feature>
<dbReference type="RefSeq" id="WP_167213441.1">
    <property type="nucleotide sequence ID" value="NZ_JAASRO010000001.1"/>
</dbReference>
<dbReference type="EMBL" id="JAASRO010000001">
    <property type="protein sequence ID" value="NIK60342.1"/>
    <property type="molecule type" value="Genomic_DNA"/>
</dbReference>
<sequence>MSAPPAESVVFAPPAEFAEADVAADRAPPGAVFATSADVVEAVVLLEAVVLFAPDAFVGGEVFVASDELVVAVASVAAVGFTEGGVFLVFVEAVVFFAADAFVGGEVFVESDELVVAVASVGFTEAGVFPAFAEAVVFFAADAFAEREVFVASGELVVAVGFVGVVMASPRELADLPVAASPGNSPGSRSVSFVESDVSGGSDHGSKALPTPPRTGSVRGAPSGDEASGVAEPSSARSGVLRPARLAGGTGVSSANARASARRSAACVLNACAVCPWSSPHGSTTSAPEARRDASRRVVD</sequence>
<evidence type="ECO:0000313" key="2">
    <source>
        <dbReference type="EMBL" id="NIK60342.1"/>
    </source>
</evidence>